<sequence>MRKFIYLLIGLVTGSALGAAYGGDVLASMAPAENLEVGDAPYQNLREANSMPWPSELPVPELAVDLQKDPSSGHNLILTADGFVMTPEDTNGPVEAGTGHGHMFVNGVNVGRLYGNYHHFNNLPEGDVTIHIYLGGNDHRIWVANGEPLFVERTFQVE</sequence>
<organism evidence="1 2">
    <name type="scientific">Yoonia litorea</name>
    <dbReference type="NCBI Taxonomy" id="1123755"/>
    <lineage>
        <taxon>Bacteria</taxon>
        <taxon>Pseudomonadati</taxon>
        <taxon>Pseudomonadota</taxon>
        <taxon>Alphaproteobacteria</taxon>
        <taxon>Rhodobacterales</taxon>
        <taxon>Paracoccaceae</taxon>
        <taxon>Yoonia</taxon>
    </lineage>
</organism>
<keyword evidence="2" id="KW-1185">Reference proteome</keyword>
<dbReference type="RefSeq" id="WP_090209832.1">
    <property type="nucleotide sequence ID" value="NZ_FOZM01000003.1"/>
</dbReference>
<dbReference type="AlphaFoldDB" id="A0A1I6N0P1"/>
<protein>
    <submittedName>
        <fullName evidence="1">Uncharacterized protein</fullName>
    </submittedName>
</protein>
<dbReference type="EMBL" id="FOZM01000003">
    <property type="protein sequence ID" value="SFS21421.1"/>
    <property type="molecule type" value="Genomic_DNA"/>
</dbReference>
<reference evidence="1 2" key="1">
    <citation type="submission" date="2016-10" db="EMBL/GenBank/DDBJ databases">
        <authorList>
            <person name="de Groot N.N."/>
        </authorList>
    </citation>
    <scope>NUCLEOTIDE SEQUENCE [LARGE SCALE GENOMIC DNA]</scope>
    <source>
        <strain evidence="1 2">DSM 29433</strain>
    </source>
</reference>
<evidence type="ECO:0000313" key="2">
    <source>
        <dbReference type="Proteomes" id="UP000198926"/>
    </source>
</evidence>
<dbReference type="Proteomes" id="UP000198926">
    <property type="component" value="Unassembled WGS sequence"/>
</dbReference>
<dbReference type="STRING" id="1123755.SAMN05444714_2825"/>
<name>A0A1I6N0P1_9RHOB</name>
<evidence type="ECO:0000313" key="1">
    <source>
        <dbReference type="EMBL" id="SFS21421.1"/>
    </source>
</evidence>
<accession>A0A1I6N0P1</accession>
<proteinExistence type="predicted"/>
<gene>
    <name evidence="1" type="ORF">SAMN05444714_2825</name>
</gene>
<dbReference type="OrthoDB" id="6385276at2"/>